<protein>
    <submittedName>
        <fullName evidence="2">Uncharacterized protein</fullName>
    </submittedName>
</protein>
<evidence type="ECO:0000313" key="3">
    <source>
        <dbReference type="Proteomes" id="UP000271624"/>
    </source>
</evidence>
<dbReference type="OrthoDB" id="9943325at2"/>
<evidence type="ECO:0000313" key="2">
    <source>
        <dbReference type="EMBL" id="RUT02795.1"/>
    </source>
</evidence>
<feature type="region of interest" description="Disordered" evidence="1">
    <location>
        <begin position="302"/>
        <end position="337"/>
    </location>
</feature>
<proteinExistence type="predicted"/>
<dbReference type="AlphaFoldDB" id="A0A3S1C9D7"/>
<reference evidence="2" key="2">
    <citation type="journal article" date="2019" name="Genome Biol. Evol.">
        <title>Day and night: Metabolic profiles and evolutionary relationships of six axenic non-marine cyanobacteria.</title>
        <authorList>
            <person name="Will S.E."/>
            <person name="Henke P."/>
            <person name="Boedeker C."/>
            <person name="Huang S."/>
            <person name="Brinkmann H."/>
            <person name="Rohde M."/>
            <person name="Jarek M."/>
            <person name="Friedl T."/>
            <person name="Seufert S."/>
            <person name="Schumacher M."/>
            <person name="Overmann J."/>
            <person name="Neumann-Schaal M."/>
            <person name="Petersen J."/>
        </authorList>
    </citation>
    <scope>NUCLEOTIDE SEQUENCE [LARGE SCALE GENOMIC DNA]</scope>
    <source>
        <strain evidence="2">PCC 7102</strain>
    </source>
</reference>
<reference evidence="2" key="1">
    <citation type="submission" date="2018-12" db="EMBL/GenBank/DDBJ databases">
        <authorList>
            <person name="Will S."/>
            <person name="Neumann-Schaal M."/>
            <person name="Henke P."/>
        </authorList>
    </citation>
    <scope>NUCLEOTIDE SEQUENCE</scope>
    <source>
        <strain evidence="2">PCC 7102</strain>
    </source>
</reference>
<comment type="caution">
    <text evidence="2">The sequence shown here is derived from an EMBL/GenBank/DDBJ whole genome shotgun (WGS) entry which is preliminary data.</text>
</comment>
<feature type="compositionally biased region" description="Basic and acidic residues" evidence="1">
    <location>
        <begin position="319"/>
        <end position="337"/>
    </location>
</feature>
<name>A0A3S1C9D7_9CYAN</name>
<sequence length="337" mass="38170">MQFSLKRLFKFRIFRQLGIKLAIFVFLAFVIFPLSPCFAQEIAQQPDFSIPIPGNFRLPNAGTNFIPSRFDIDLEILSGPNAGRRLILGNLTDIMVVSRSNPMTGNETSARVKFDFKDQNGEGEKFSRLDKLRKEGITLDKEVRKSDFSMIPEGFRDNQARKIFVEIASIDASSADGSSRILVGQPLKNMFPQIYKPALGMIVMDGNRKYPARSFFIPYGVIMTKYGNFIANANGYENPIYAFATPPTRKYPNIPVDLEEEGESYRAVERSQLVSLDNPSGPPVARLNQVRFTNATIRRRITGELDLEPPERQPIPKPFRGERFTNSKDPKDLFPSE</sequence>
<keyword evidence="3" id="KW-1185">Reference proteome</keyword>
<organism evidence="2 3">
    <name type="scientific">Dulcicalothrix desertica PCC 7102</name>
    <dbReference type="NCBI Taxonomy" id="232991"/>
    <lineage>
        <taxon>Bacteria</taxon>
        <taxon>Bacillati</taxon>
        <taxon>Cyanobacteriota</taxon>
        <taxon>Cyanophyceae</taxon>
        <taxon>Nostocales</taxon>
        <taxon>Calotrichaceae</taxon>
        <taxon>Dulcicalothrix</taxon>
    </lineage>
</organism>
<evidence type="ECO:0000256" key="1">
    <source>
        <dbReference type="SAM" id="MobiDB-lite"/>
    </source>
</evidence>
<gene>
    <name evidence="2" type="ORF">DSM106972_057150</name>
</gene>
<dbReference type="Proteomes" id="UP000271624">
    <property type="component" value="Unassembled WGS sequence"/>
</dbReference>
<accession>A0A3S1C9D7</accession>
<dbReference type="EMBL" id="RSCL01000015">
    <property type="protein sequence ID" value="RUT02795.1"/>
    <property type="molecule type" value="Genomic_DNA"/>
</dbReference>
<dbReference type="RefSeq" id="WP_127083977.1">
    <property type="nucleotide sequence ID" value="NZ_RSCL01000015.1"/>
</dbReference>